<dbReference type="InterPro" id="IPR018321">
    <property type="entry name" value="Glucosamine6P_isomerase_CS"/>
</dbReference>
<evidence type="ECO:0000256" key="3">
    <source>
        <dbReference type="ARBA" id="ARBA00023277"/>
    </source>
</evidence>
<comment type="pathway">
    <text evidence="4">Amino-sugar metabolism; N-acetylneuraminate degradation; D-fructose 6-phosphate from N-acetylneuraminate: step 5/5.</text>
</comment>
<dbReference type="EC" id="3.5.99.6" evidence="4"/>
<dbReference type="GO" id="GO:0004342">
    <property type="term" value="F:glucosamine-6-phosphate deaminase activity"/>
    <property type="evidence" value="ECO:0007669"/>
    <property type="project" value="UniProtKB-UniRule"/>
</dbReference>
<comment type="catalytic activity">
    <reaction evidence="1 4">
        <text>alpha-D-glucosamine 6-phosphate + H2O = beta-D-fructose 6-phosphate + NH4(+)</text>
        <dbReference type="Rhea" id="RHEA:12172"/>
        <dbReference type="ChEBI" id="CHEBI:15377"/>
        <dbReference type="ChEBI" id="CHEBI:28938"/>
        <dbReference type="ChEBI" id="CHEBI:57634"/>
        <dbReference type="ChEBI" id="CHEBI:75989"/>
        <dbReference type="EC" id="3.5.99.6"/>
    </reaction>
</comment>
<evidence type="ECO:0000313" key="8">
    <source>
        <dbReference type="EMBL" id="SUK33683.1"/>
    </source>
</evidence>
<comment type="caution">
    <text evidence="4">Lacks conserved residue(s) required for the propagation of feature annotation.</text>
</comment>
<dbReference type="AlphaFoldDB" id="A0A0D1ICL5"/>
<feature type="active site" description="Proton acceptor; for enolization step" evidence="4">
    <location>
        <position position="67"/>
    </location>
</feature>
<dbReference type="FunFam" id="3.40.50.1360:FF:000003">
    <property type="entry name" value="Glucosamine-6-phosphate deaminase"/>
    <property type="match status" value="1"/>
</dbReference>
<evidence type="ECO:0000313" key="7">
    <source>
        <dbReference type="EMBL" id="PPJ73847.1"/>
    </source>
</evidence>
<evidence type="ECO:0000313" key="9">
    <source>
        <dbReference type="Proteomes" id="UP000032274"/>
    </source>
</evidence>
<dbReference type="Proteomes" id="UP000032274">
    <property type="component" value="Unassembled WGS sequence"/>
</dbReference>
<feature type="active site" description="For ring-opening step" evidence="4">
    <location>
        <position position="137"/>
    </location>
</feature>
<proteinExistence type="inferred from homology"/>
<comment type="function">
    <text evidence="4">Catalyzes the reversible isomerization-deamination of glucosamine 6-phosphate (GlcN6P) to form fructose 6-phosphate (Fru6P) and ammonium ion.</text>
</comment>
<evidence type="ECO:0000313" key="6">
    <source>
        <dbReference type="EMBL" id="KIT96138.1"/>
    </source>
</evidence>
<dbReference type="RefSeq" id="WP_000866414.1">
    <property type="nucleotide sequence ID" value="NZ_AP027135.1"/>
</dbReference>
<dbReference type="InterPro" id="IPR006148">
    <property type="entry name" value="Glc/Gal-6P_isomerase"/>
</dbReference>
<feature type="active site" description="Proton acceptor; for ring-opening step" evidence="4">
    <location>
        <position position="139"/>
    </location>
</feature>
<evidence type="ECO:0000259" key="5">
    <source>
        <dbReference type="Pfam" id="PF01182"/>
    </source>
</evidence>
<dbReference type="GO" id="GO:0006046">
    <property type="term" value="P:N-acetylglucosamine catabolic process"/>
    <property type="evidence" value="ECO:0007669"/>
    <property type="project" value="UniProtKB-UniRule"/>
</dbReference>
<dbReference type="Proteomes" id="UP000255091">
    <property type="component" value="Unassembled WGS sequence"/>
</dbReference>
<dbReference type="GO" id="GO:0006043">
    <property type="term" value="P:glucosamine catabolic process"/>
    <property type="evidence" value="ECO:0007669"/>
    <property type="project" value="TreeGrafter"/>
</dbReference>
<comment type="similarity">
    <text evidence="4">Belongs to the glucosamine/galactosamine-6-phosphate isomerase family. NagB subfamily.</text>
</comment>
<dbReference type="GO" id="GO:0005975">
    <property type="term" value="P:carbohydrate metabolic process"/>
    <property type="evidence" value="ECO:0007669"/>
    <property type="project" value="InterPro"/>
</dbReference>
<accession>A0A0D1ICL5</accession>
<protein>
    <recommendedName>
        <fullName evidence="4">Glucosamine-6-phosphate deaminase</fullName>
        <ecNumber evidence="4">3.5.99.6</ecNumber>
    </recommendedName>
    <alternativeName>
        <fullName evidence="4">GlcN6P deaminase</fullName>
        <shortName evidence="4">GNPDA</shortName>
    </alternativeName>
    <alternativeName>
        <fullName evidence="4">Glucosamine-6-phosphate isomerase</fullName>
    </alternativeName>
</protein>
<evidence type="ECO:0000256" key="1">
    <source>
        <dbReference type="ARBA" id="ARBA00000644"/>
    </source>
</evidence>
<dbReference type="GO" id="GO:0019262">
    <property type="term" value="P:N-acetylneuraminate catabolic process"/>
    <property type="evidence" value="ECO:0007669"/>
    <property type="project" value="UniProtKB-UniRule"/>
</dbReference>
<dbReference type="GO" id="GO:0042802">
    <property type="term" value="F:identical protein binding"/>
    <property type="evidence" value="ECO:0007669"/>
    <property type="project" value="TreeGrafter"/>
</dbReference>
<organism evidence="8 11">
    <name type="scientific">Staphylococcus aureus</name>
    <dbReference type="NCBI Taxonomy" id="1280"/>
    <lineage>
        <taxon>Bacteria</taxon>
        <taxon>Bacillati</taxon>
        <taxon>Bacillota</taxon>
        <taxon>Bacilli</taxon>
        <taxon>Bacillales</taxon>
        <taxon>Staphylococcaceae</taxon>
        <taxon>Staphylococcus</taxon>
    </lineage>
</organism>
<dbReference type="Proteomes" id="UP000238775">
    <property type="component" value="Unassembled WGS sequence"/>
</dbReference>
<dbReference type="CDD" id="cd01399">
    <property type="entry name" value="GlcN6P_deaminase"/>
    <property type="match status" value="1"/>
</dbReference>
<dbReference type="NCBIfam" id="TIGR00502">
    <property type="entry name" value="nagB"/>
    <property type="match status" value="1"/>
</dbReference>
<dbReference type="PANTHER" id="PTHR11280">
    <property type="entry name" value="GLUCOSAMINE-6-PHOSPHATE ISOMERASE"/>
    <property type="match status" value="1"/>
</dbReference>
<dbReference type="GO" id="GO:0005737">
    <property type="term" value="C:cytoplasm"/>
    <property type="evidence" value="ECO:0007669"/>
    <property type="project" value="TreeGrafter"/>
</dbReference>
<sequence>MKVLNLGSKKQASFYVACELYKEMAFNQHCKLGLATGGTMTDLYEQLVKLLNKNQLNVDNVSTFNLDEYVGLTASHPQSYHYYMDDMLFKQYPYFNRKNIHIPNGDADDMNAEASKYNDVLEQQGQRDIQILGIGENGHIGFNEPGTPFDSVTHIVDLTESTIKANSRYFENEDDVPKQAISMGLANILQAKRIILLAFGEKKRAAITHLLNQEISVDVPATLLHKHPNVEIYLDDEACPKNVAKIHVDEMD</sequence>
<evidence type="ECO:0000313" key="11">
    <source>
        <dbReference type="Proteomes" id="UP000255091"/>
    </source>
</evidence>
<keyword evidence="3 4" id="KW-0119">Carbohydrate metabolism</keyword>
<evidence type="ECO:0000256" key="2">
    <source>
        <dbReference type="ARBA" id="ARBA00022801"/>
    </source>
</evidence>
<dbReference type="SUPFAM" id="SSF100950">
    <property type="entry name" value="NagB/RpiA/CoA transferase-like"/>
    <property type="match status" value="1"/>
</dbReference>
<accession>A0A2S6D4L1</accession>
<dbReference type="InterPro" id="IPR037171">
    <property type="entry name" value="NagB/RpiA_transferase-like"/>
</dbReference>
<evidence type="ECO:0000313" key="10">
    <source>
        <dbReference type="Proteomes" id="UP000238775"/>
    </source>
</evidence>
<dbReference type="PANTHER" id="PTHR11280:SF5">
    <property type="entry name" value="GLUCOSAMINE-6-PHOSPHATE ISOMERASE"/>
    <property type="match status" value="1"/>
</dbReference>
<dbReference type="PROSITE" id="PS01161">
    <property type="entry name" value="GLC_GALNAC_ISOMERASE"/>
    <property type="match status" value="1"/>
</dbReference>
<dbReference type="EMBL" id="UHAP01000001">
    <property type="protein sequence ID" value="SUK33683.1"/>
    <property type="molecule type" value="Genomic_DNA"/>
</dbReference>
<dbReference type="InterPro" id="IPR004547">
    <property type="entry name" value="Glucosamine6P_isomerase"/>
</dbReference>
<reference evidence="7 10" key="2">
    <citation type="submission" date="2017-11" db="EMBL/GenBank/DDBJ databases">
        <authorList>
            <person name="Founou R.C."/>
            <person name="Founou L."/>
            <person name="Allam M."/>
            <person name="Ismail A."/>
            <person name="Essack S.Y."/>
        </authorList>
    </citation>
    <scope>NUCLEOTIDE SEQUENCE [LARGE SCALE GENOMIC DNA]</scope>
    <source>
        <strain evidence="7 10">G703N2B1</strain>
    </source>
</reference>
<evidence type="ECO:0000256" key="4">
    <source>
        <dbReference type="HAMAP-Rule" id="MF_01241"/>
    </source>
</evidence>
<dbReference type="HAMAP" id="MF_01241">
    <property type="entry name" value="GlcN6P_deamin"/>
    <property type="match status" value="1"/>
</dbReference>
<reference evidence="6 9" key="1">
    <citation type="submission" date="2015-01" db="EMBL/GenBank/DDBJ databases">
        <title>Characterization of Swiss Staphylococcus aureus strains involved in food poisoning.</title>
        <authorList>
            <person name="Crovadore J."/>
            <person name="Chablais R."/>
            <person name="Tonacini J."/>
            <person name="Schnyder B."/>
            <person name="Lefort F."/>
        </authorList>
    </citation>
    <scope>NUCLEOTIDE SEQUENCE [LARGE SCALE GENOMIC DNA]</scope>
    <source>
        <strain evidence="6 9">SA-120</strain>
    </source>
</reference>
<dbReference type="EMBL" id="PGWZ01000395">
    <property type="protein sequence ID" value="PPJ73847.1"/>
    <property type="molecule type" value="Genomic_DNA"/>
</dbReference>
<feature type="domain" description="Glucosamine/galactosamine-6-phosphate isomerase" evidence="5">
    <location>
        <begin position="19"/>
        <end position="226"/>
    </location>
</feature>
<gene>
    <name evidence="4 8" type="primary">nagB</name>
    <name evidence="7" type="ORF">CV021_09290</name>
    <name evidence="8" type="ORF">NCTC6133_00672</name>
    <name evidence="6" type="ORF">QU38_09860</name>
</gene>
<dbReference type="UniPathway" id="UPA00629">
    <property type="reaction ID" value="UER00684"/>
</dbReference>
<dbReference type="Pfam" id="PF01182">
    <property type="entry name" value="Glucosamine_iso"/>
    <property type="match status" value="1"/>
</dbReference>
<keyword evidence="2 4" id="KW-0378">Hydrolase</keyword>
<reference evidence="8 11" key="3">
    <citation type="submission" date="2018-06" db="EMBL/GenBank/DDBJ databases">
        <authorList>
            <consortium name="Pathogen Informatics"/>
            <person name="Doyle S."/>
        </authorList>
    </citation>
    <scope>NUCLEOTIDE SEQUENCE [LARGE SCALE GENOMIC DNA]</scope>
    <source>
        <strain evidence="8 11">NCTC6133</strain>
    </source>
</reference>
<feature type="active site" description="For ring-opening step" evidence="4">
    <location>
        <position position="144"/>
    </location>
</feature>
<name>A0A0D1ICL5_STAAU</name>
<dbReference type="Gene3D" id="3.40.50.1360">
    <property type="match status" value="1"/>
</dbReference>
<dbReference type="EMBL" id="JXIG01000628">
    <property type="protein sequence ID" value="KIT96138.1"/>
    <property type="molecule type" value="Genomic_DNA"/>
</dbReference>